<accession>A0A344PKQ2</accession>
<protein>
    <submittedName>
        <fullName evidence="1">Carboxyvinyl-carboxyphosphonate phosphorylmutase</fullName>
    </submittedName>
</protein>
<dbReference type="OrthoDB" id="8629576at2"/>
<dbReference type="Pfam" id="PF13714">
    <property type="entry name" value="PEP_mutase"/>
    <property type="match status" value="1"/>
</dbReference>
<dbReference type="Proteomes" id="UP000252023">
    <property type="component" value="Chromosome"/>
</dbReference>
<evidence type="ECO:0000313" key="1">
    <source>
        <dbReference type="EMBL" id="AXC49957.1"/>
    </source>
</evidence>
<dbReference type="SUPFAM" id="SSF51621">
    <property type="entry name" value="Phosphoenolpyruvate/pyruvate domain"/>
    <property type="match status" value="1"/>
</dbReference>
<organism evidence="1 2">
    <name type="scientific">Paracoccus suum</name>
    <dbReference type="NCBI Taxonomy" id="2259340"/>
    <lineage>
        <taxon>Bacteria</taxon>
        <taxon>Pseudomonadati</taxon>
        <taxon>Pseudomonadota</taxon>
        <taxon>Alphaproteobacteria</taxon>
        <taxon>Rhodobacterales</taxon>
        <taxon>Paracoccaceae</taxon>
        <taxon>Paracoccus</taxon>
    </lineage>
</organism>
<keyword evidence="2" id="KW-1185">Reference proteome</keyword>
<dbReference type="InterPro" id="IPR040442">
    <property type="entry name" value="Pyrv_kinase-like_dom_sf"/>
</dbReference>
<dbReference type="GO" id="GO:0016833">
    <property type="term" value="F:oxo-acid-lyase activity"/>
    <property type="evidence" value="ECO:0007669"/>
    <property type="project" value="UniProtKB-ARBA"/>
</dbReference>
<dbReference type="InterPro" id="IPR039556">
    <property type="entry name" value="ICL/PEPM"/>
</dbReference>
<dbReference type="InterPro" id="IPR015813">
    <property type="entry name" value="Pyrv/PenolPyrv_kinase-like_dom"/>
</dbReference>
<name>A0A344PKQ2_9RHOB</name>
<sequence>MTQTTRRTDPADRLGQMIAKPRGVLMPGAANALAARLIEDLGYEAIYVTGAGVTNTWFGLPDLGFMGLTDMAAHVTAIRAAVDLPLIVDADTGFGNAVNTWHTVRTLEAAGANAIQLEDQVSPKRCGHFTGKAVVPTSEMVAKIHAACDGRRDPRTLIMARTDARAVEGMAAALDRASAYREAGADILFIEAPESVDELRAIGRHADAPQLVNLVVGGRTPLLPQAELAEMGFAFVLYANIALQAALQGMTQALTALKEGRDVGEASGLVAPFKVRQDVVRKPMTDAMDTKYAGG</sequence>
<dbReference type="PANTHER" id="PTHR42905">
    <property type="entry name" value="PHOSPHOENOLPYRUVATE CARBOXYLASE"/>
    <property type="match status" value="1"/>
</dbReference>
<dbReference type="CDD" id="cd00377">
    <property type="entry name" value="ICL_PEPM"/>
    <property type="match status" value="1"/>
</dbReference>
<dbReference type="Gene3D" id="3.20.20.60">
    <property type="entry name" value="Phosphoenolpyruvate-binding domains"/>
    <property type="match status" value="1"/>
</dbReference>
<dbReference type="KEGG" id="pars:DRW48_09855"/>
<proteinExistence type="predicted"/>
<reference evidence="2" key="1">
    <citation type="submission" date="2018-07" db="EMBL/GenBank/DDBJ databases">
        <title>Genome sequencing of Paracoccus sp. SC2-6.</title>
        <authorList>
            <person name="Heo J."/>
            <person name="Kim S.-J."/>
            <person name="Kwon S.-W."/>
        </authorList>
    </citation>
    <scope>NUCLEOTIDE SEQUENCE [LARGE SCALE GENOMIC DNA]</scope>
    <source>
        <strain evidence="2">SC2-6</strain>
    </source>
</reference>
<evidence type="ECO:0000313" key="2">
    <source>
        <dbReference type="Proteomes" id="UP000252023"/>
    </source>
</evidence>
<gene>
    <name evidence="1" type="ORF">DRW48_09855</name>
</gene>
<dbReference type="AlphaFoldDB" id="A0A344PKQ2"/>
<dbReference type="RefSeq" id="WP_114076276.1">
    <property type="nucleotide sequence ID" value="NZ_CP030918.1"/>
</dbReference>
<dbReference type="EMBL" id="CP030918">
    <property type="protein sequence ID" value="AXC49957.1"/>
    <property type="molecule type" value="Genomic_DNA"/>
</dbReference>
<dbReference type="PANTHER" id="PTHR42905:SF5">
    <property type="entry name" value="CARBOXYVINYL-CARBOXYPHOSPHONATE PHOSPHORYLMUTASE, CHLOROPLASTIC"/>
    <property type="match status" value="1"/>
</dbReference>